<dbReference type="Proteomes" id="UP001174909">
    <property type="component" value="Unassembled WGS sequence"/>
</dbReference>
<name>A0AA35X327_GEOBA</name>
<evidence type="ECO:0000313" key="2">
    <source>
        <dbReference type="Proteomes" id="UP001174909"/>
    </source>
</evidence>
<organism evidence="1 2">
    <name type="scientific">Geodia barretti</name>
    <name type="common">Barrett's horny sponge</name>
    <dbReference type="NCBI Taxonomy" id="519541"/>
    <lineage>
        <taxon>Eukaryota</taxon>
        <taxon>Metazoa</taxon>
        <taxon>Porifera</taxon>
        <taxon>Demospongiae</taxon>
        <taxon>Heteroscleromorpha</taxon>
        <taxon>Tetractinellida</taxon>
        <taxon>Astrophorina</taxon>
        <taxon>Geodiidae</taxon>
        <taxon>Geodia</taxon>
    </lineage>
</organism>
<gene>
    <name evidence="1" type="ORF">GBAR_LOCUS23513</name>
</gene>
<dbReference type="EMBL" id="CASHTH010003255">
    <property type="protein sequence ID" value="CAI8042309.1"/>
    <property type="molecule type" value="Genomic_DNA"/>
</dbReference>
<keyword evidence="2" id="KW-1185">Reference proteome</keyword>
<protein>
    <submittedName>
        <fullName evidence="1">Uncharacterized protein</fullName>
    </submittedName>
</protein>
<evidence type="ECO:0000313" key="1">
    <source>
        <dbReference type="EMBL" id="CAI8042309.1"/>
    </source>
</evidence>
<comment type="caution">
    <text evidence="1">The sequence shown here is derived from an EMBL/GenBank/DDBJ whole genome shotgun (WGS) entry which is preliminary data.</text>
</comment>
<dbReference type="AlphaFoldDB" id="A0AA35X327"/>
<reference evidence="1" key="1">
    <citation type="submission" date="2023-03" db="EMBL/GenBank/DDBJ databases">
        <authorList>
            <person name="Steffen K."/>
            <person name="Cardenas P."/>
        </authorList>
    </citation>
    <scope>NUCLEOTIDE SEQUENCE</scope>
</reference>
<accession>A0AA35X327</accession>
<proteinExistence type="predicted"/>
<sequence>MSPTPEPEDDPFDQVERQIDWVEQLENVRIRHDTLSASREVIPYVEGLRESIIRLAGRQTYEDLKLLHGTQVADIVDAVRRRAPDDAWNGTMKPALLREG</sequence>